<evidence type="ECO:0000256" key="2">
    <source>
        <dbReference type="ARBA" id="ARBA00023125"/>
    </source>
</evidence>
<comment type="caution">
    <text evidence="5">The sequence shown here is derived from an EMBL/GenBank/DDBJ whole genome shotgun (WGS) entry which is preliminary data.</text>
</comment>
<dbReference type="InterPro" id="IPR020449">
    <property type="entry name" value="Tscrpt_reg_AraC-type_HTH"/>
</dbReference>
<dbReference type="SUPFAM" id="SSF46689">
    <property type="entry name" value="Homeodomain-like"/>
    <property type="match status" value="1"/>
</dbReference>
<evidence type="ECO:0000313" key="5">
    <source>
        <dbReference type="EMBL" id="MDT0343058.1"/>
    </source>
</evidence>
<keyword evidence="6" id="KW-1185">Reference proteome</keyword>
<dbReference type="InterPro" id="IPR018060">
    <property type="entry name" value="HTH_AraC"/>
</dbReference>
<evidence type="ECO:0000259" key="4">
    <source>
        <dbReference type="PROSITE" id="PS01124"/>
    </source>
</evidence>
<evidence type="ECO:0000313" key="6">
    <source>
        <dbReference type="Proteomes" id="UP001183246"/>
    </source>
</evidence>
<feature type="domain" description="HTH araC/xylS-type" evidence="4">
    <location>
        <begin position="53"/>
        <end position="101"/>
    </location>
</feature>
<evidence type="ECO:0000256" key="3">
    <source>
        <dbReference type="ARBA" id="ARBA00023163"/>
    </source>
</evidence>
<dbReference type="Gene3D" id="1.10.10.60">
    <property type="entry name" value="Homeodomain-like"/>
    <property type="match status" value="1"/>
</dbReference>
<dbReference type="InterPro" id="IPR009057">
    <property type="entry name" value="Homeodomain-like_sf"/>
</dbReference>
<dbReference type="SMART" id="SM00342">
    <property type="entry name" value="HTH_ARAC"/>
    <property type="match status" value="1"/>
</dbReference>
<dbReference type="PANTHER" id="PTHR11019">
    <property type="entry name" value="HTH-TYPE TRANSCRIPTIONAL REGULATOR NIMR"/>
    <property type="match status" value="1"/>
</dbReference>
<proteinExistence type="predicted"/>
<gene>
    <name evidence="5" type="ORF">RM590_10575</name>
</gene>
<accession>A0ABU2MQ81</accession>
<dbReference type="EMBL" id="JAVREL010000005">
    <property type="protein sequence ID" value="MDT0343058.1"/>
    <property type="molecule type" value="Genomic_DNA"/>
</dbReference>
<protein>
    <submittedName>
        <fullName evidence="5">Helix-turn-helix domain-containing protein</fullName>
    </submittedName>
</protein>
<sequence length="109" mass="12263">MPVPGRPWPRLLDGSPSVAERGQAVVLPHDRPGRRPGELLAKPSCRVTRAWSRSVLAARLLRDSEAPVRSVAERVGYSSEFAFAKAFKREFGLAPGRYRRSCTLRDHRR</sequence>
<keyword evidence="3" id="KW-0804">Transcription</keyword>
<name>A0ABU2MQ81_9ACTN</name>
<reference evidence="6" key="1">
    <citation type="submission" date="2023-07" db="EMBL/GenBank/DDBJ databases">
        <title>30 novel species of actinomycetes from the DSMZ collection.</title>
        <authorList>
            <person name="Nouioui I."/>
        </authorList>
    </citation>
    <scope>NUCLEOTIDE SEQUENCE [LARGE SCALE GENOMIC DNA]</scope>
    <source>
        <strain evidence="6">DSM 44938</strain>
    </source>
</reference>
<keyword evidence="1" id="KW-0805">Transcription regulation</keyword>
<dbReference type="PANTHER" id="PTHR11019:SF199">
    <property type="entry name" value="HTH-TYPE TRANSCRIPTIONAL REGULATOR NIMR"/>
    <property type="match status" value="1"/>
</dbReference>
<dbReference type="Proteomes" id="UP001183246">
    <property type="component" value="Unassembled WGS sequence"/>
</dbReference>
<dbReference type="RefSeq" id="WP_311704202.1">
    <property type="nucleotide sequence ID" value="NZ_JAVREL010000005.1"/>
</dbReference>
<keyword evidence="2" id="KW-0238">DNA-binding</keyword>
<dbReference type="PROSITE" id="PS01124">
    <property type="entry name" value="HTH_ARAC_FAMILY_2"/>
    <property type="match status" value="1"/>
</dbReference>
<evidence type="ECO:0000256" key="1">
    <source>
        <dbReference type="ARBA" id="ARBA00023015"/>
    </source>
</evidence>
<dbReference type="Pfam" id="PF12833">
    <property type="entry name" value="HTH_18"/>
    <property type="match status" value="1"/>
</dbReference>
<organism evidence="5 6">
    <name type="scientific">Streptomyces litchfieldiae</name>
    <dbReference type="NCBI Taxonomy" id="3075543"/>
    <lineage>
        <taxon>Bacteria</taxon>
        <taxon>Bacillati</taxon>
        <taxon>Actinomycetota</taxon>
        <taxon>Actinomycetes</taxon>
        <taxon>Kitasatosporales</taxon>
        <taxon>Streptomycetaceae</taxon>
        <taxon>Streptomyces</taxon>
    </lineage>
</organism>
<dbReference type="PRINTS" id="PR00032">
    <property type="entry name" value="HTHARAC"/>
</dbReference>